<dbReference type="KEGG" id="scyp:JYB88_03575"/>
<sequence>MANVKPSVTANLKPSVTANQKSSPLNTAATYPAIDSIRRYALEQRESAQALIRNVLQMSDISPQRFNAAMDAIMTHGRIALHFHPDRLDCRGQMVAEGLFNDGLYRNQFETHVSNGLLSPEMGGPRDHWERAFFGSLCNDKAARPKYGALDLGLFADGPSPRFGSCYFLCSAAALQRSTFCYLDSYRTPREKGTLDCFELPMAALLSESFERGYALGQEGLPPPKLIAHLLEHLGQGDARQQVPGLNRPMSGNLDHYIEAQIHGPLSLTTDVDCLVADPSFRGTQVGELLVALCRRYALQLHWHGGRHLLPEQVPRDFRGATMPALARQVAIDGRVTAHAIGVAARKLGTHSGGGSSRHLEELKWLWHVLVRFGRPLAD</sequence>
<name>A0A975AM00_9GAMM</name>
<evidence type="ECO:0000313" key="3">
    <source>
        <dbReference type="Proteomes" id="UP000663281"/>
    </source>
</evidence>
<accession>A0A975AM00</accession>
<dbReference type="EMBL" id="CP071504">
    <property type="protein sequence ID" value="QSX30753.1"/>
    <property type="molecule type" value="Genomic_DNA"/>
</dbReference>
<reference evidence="2 3" key="1">
    <citation type="submission" date="2021-03" db="EMBL/GenBank/DDBJ databases">
        <title>Novel species identification of genus Shewanella.</title>
        <authorList>
            <person name="Liu G."/>
            <person name="Zhang Q."/>
        </authorList>
    </citation>
    <scope>NUCLEOTIDE SEQUENCE [LARGE SCALE GENOMIC DNA]</scope>
    <source>
        <strain evidence="2 3">FJAT-53726</strain>
    </source>
</reference>
<keyword evidence="3" id="KW-1185">Reference proteome</keyword>
<dbReference type="Proteomes" id="UP000663281">
    <property type="component" value="Chromosome"/>
</dbReference>
<protein>
    <submittedName>
        <fullName evidence="2">DUF3626 domain-containing protein</fullName>
    </submittedName>
</protein>
<evidence type="ECO:0000313" key="2">
    <source>
        <dbReference type="EMBL" id="QSX30753.1"/>
    </source>
</evidence>
<dbReference type="RefSeq" id="WP_207325526.1">
    <property type="nucleotide sequence ID" value="NZ_CP071504.1"/>
</dbReference>
<feature type="region of interest" description="Disordered" evidence="1">
    <location>
        <begin position="1"/>
        <end position="23"/>
    </location>
</feature>
<dbReference type="AlphaFoldDB" id="A0A975AM00"/>
<evidence type="ECO:0000256" key="1">
    <source>
        <dbReference type="SAM" id="MobiDB-lite"/>
    </source>
</evidence>
<dbReference type="InterPro" id="IPR022074">
    <property type="entry name" value="DUF3626"/>
</dbReference>
<organism evidence="2 3">
    <name type="scientific">Shewanella cyperi</name>
    <dbReference type="NCBI Taxonomy" id="2814292"/>
    <lineage>
        <taxon>Bacteria</taxon>
        <taxon>Pseudomonadati</taxon>
        <taxon>Pseudomonadota</taxon>
        <taxon>Gammaproteobacteria</taxon>
        <taxon>Alteromonadales</taxon>
        <taxon>Shewanellaceae</taxon>
        <taxon>Shewanella</taxon>
    </lineage>
</organism>
<gene>
    <name evidence="2" type="ORF">JYB88_03575</name>
</gene>
<proteinExistence type="predicted"/>
<dbReference type="Pfam" id="PF12294">
    <property type="entry name" value="DUF3626"/>
    <property type="match status" value="1"/>
</dbReference>